<organism evidence="2 3">
    <name type="scientific">Lactuca saligna</name>
    <name type="common">Willowleaf lettuce</name>
    <dbReference type="NCBI Taxonomy" id="75948"/>
    <lineage>
        <taxon>Eukaryota</taxon>
        <taxon>Viridiplantae</taxon>
        <taxon>Streptophyta</taxon>
        <taxon>Embryophyta</taxon>
        <taxon>Tracheophyta</taxon>
        <taxon>Spermatophyta</taxon>
        <taxon>Magnoliopsida</taxon>
        <taxon>eudicotyledons</taxon>
        <taxon>Gunneridae</taxon>
        <taxon>Pentapetalae</taxon>
        <taxon>asterids</taxon>
        <taxon>campanulids</taxon>
        <taxon>Asterales</taxon>
        <taxon>Asteraceae</taxon>
        <taxon>Cichorioideae</taxon>
        <taxon>Cichorieae</taxon>
        <taxon>Lactucinae</taxon>
        <taxon>Lactuca</taxon>
    </lineage>
</organism>
<proteinExistence type="predicted"/>
<feature type="region of interest" description="Disordered" evidence="1">
    <location>
        <begin position="183"/>
        <end position="221"/>
    </location>
</feature>
<evidence type="ECO:0000256" key="1">
    <source>
        <dbReference type="SAM" id="MobiDB-lite"/>
    </source>
</evidence>
<reference evidence="2" key="1">
    <citation type="submission" date="2023-04" db="EMBL/GenBank/DDBJ databases">
        <authorList>
            <person name="Vijverberg K."/>
            <person name="Xiong W."/>
            <person name="Schranz E."/>
        </authorList>
    </citation>
    <scope>NUCLEOTIDE SEQUENCE</scope>
</reference>
<evidence type="ECO:0000313" key="2">
    <source>
        <dbReference type="EMBL" id="CAI9290140.1"/>
    </source>
</evidence>
<dbReference type="AlphaFoldDB" id="A0AA36EDU7"/>
<evidence type="ECO:0000313" key="3">
    <source>
        <dbReference type="Proteomes" id="UP001177003"/>
    </source>
</evidence>
<keyword evidence="3" id="KW-1185">Reference proteome</keyword>
<feature type="compositionally biased region" description="Pro residues" evidence="1">
    <location>
        <begin position="195"/>
        <end position="216"/>
    </location>
</feature>
<protein>
    <submittedName>
        <fullName evidence="2">Uncharacterized protein</fullName>
    </submittedName>
</protein>
<gene>
    <name evidence="2" type="ORF">LSALG_LOCUS29351</name>
</gene>
<dbReference type="Proteomes" id="UP001177003">
    <property type="component" value="Chromosome 6"/>
</dbReference>
<accession>A0AA36EDU7</accession>
<dbReference type="EMBL" id="OX465082">
    <property type="protein sequence ID" value="CAI9290140.1"/>
    <property type="molecule type" value="Genomic_DNA"/>
</dbReference>
<name>A0AA36EDU7_LACSI</name>
<sequence>MNVPNIRCLGLNLSHKQGYVESHGIIIPIPTLSSKIINVAPSIDDLCITARIRKWIENPYVVESLDSEEANIGEDFTQNMSSPARKNKHICFSSSSPDDDTENCGSIPPIGDTTKPMVQHEPSLTPSPFPQADTVHQAERILLHHHPLIFLFFIRLTRSINKSLAKVERNVATMNRYMALDGEDVDDIVVDDTPPNSPSDKPPPPPSPPSHPPPKTPSTLLRNLMLPKRGRIIKGSSANANGYYIST</sequence>